<dbReference type="Proteomes" id="UP001620645">
    <property type="component" value="Unassembled WGS sequence"/>
</dbReference>
<reference evidence="3 4" key="1">
    <citation type="submission" date="2024-10" db="EMBL/GenBank/DDBJ databases">
        <authorList>
            <person name="Kim D."/>
        </authorList>
    </citation>
    <scope>NUCLEOTIDE SEQUENCE [LARGE SCALE GENOMIC DNA]</scope>
    <source>
        <strain evidence="3">Taebaek</strain>
    </source>
</reference>
<organism evidence="3 4">
    <name type="scientific">Heterodera schachtii</name>
    <name type="common">Sugarbeet cyst nematode worm</name>
    <name type="synonym">Tylenchus schachtii</name>
    <dbReference type="NCBI Taxonomy" id="97005"/>
    <lineage>
        <taxon>Eukaryota</taxon>
        <taxon>Metazoa</taxon>
        <taxon>Ecdysozoa</taxon>
        <taxon>Nematoda</taxon>
        <taxon>Chromadorea</taxon>
        <taxon>Rhabditida</taxon>
        <taxon>Tylenchina</taxon>
        <taxon>Tylenchomorpha</taxon>
        <taxon>Tylenchoidea</taxon>
        <taxon>Heteroderidae</taxon>
        <taxon>Heteroderinae</taxon>
        <taxon>Heterodera</taxon>
    </lineage>
</organism>
<evidence type="ECO:0000313" key="3">
    <source>
        <dbReference type="EMBL" id="KAL3079865.1"/>
    </source>
</evidence>
<evidence type="ECO:0000256" key="1">
    <source>
        <dbReference type="SAM" id="MobiDB-lite"/>
    </source>
</evidence>
<keyword evidence="2" id="KW-1133">Transmembrane helix</keyword>
<feature type="region of interest" description="Disordered" evidence="1">
    <location>
        <begin position="113"/>
        <end position="144"/>
    </location>
</feature>
<sequence length="144" mass="16267">MPSIFGLGIIILDKCTHPLTAKNNRMMLFGLGFSLLCIGFFTTRMFMKMKLPDYLQHRWRCKKPFVPPNAAALALSRDDPSGADDDDDDGICANANRTTAMAIVEEREAKEKSMSQILWGKKRGANENETKSKAKKVRNWWAGR</sequence>
<name>A0ABD2IPV8_HETSC</name>
<comment type="caution">
    <text evidence="3">The sequence shown here is derived from an EMBL/GenBank/DDBJ whole genome shotgun (WGS) entry which is preliminary data.</text>
</comment>
<dbReference type="AlphaFoldDB" id="A0ABD2IPV8"/>
<accession>A0ABD2IPV8</accession>
<keyword evidence="4" id="KW-1185">Reference proteome</keyword>
<keyword evidence="2" id="KW-0812">Transmembrane</keyword>
<proteinExistence type="predicted"/>
<feature type="transmembrane region" description="Helical" evidence="2">
    <location>
        <begin position="26"/>
        <end position="47"/>
    </location>
</feature>
<dbReference type="EMBL" id="JBICCN010000300">
    <property type="protein sequence ID" value="KAL3079865.1"/>
    <property type="molecule type" value="Genomic_DNA"/>
</dbReference>
<evidence type="ECO:0000313" key="4">
    <source>
        <dbReference type="Proteomes" id="UP001620645"/>
    </source>
</evidence>
<protein>
    <submittedName>
        <fullName evidence="3">Uncharacterized protein</fullName>
    </submittedName>
</protein>
<evidence type="ECO:0000256" key="2">
    <source>
        <dbReference type="SAM" id="Phobius"/>
    </source>
</evidence>
<keyword evidence="2" id="KW-0472">Membrane</keyword>
<gene>
    <name evidence="3" type="ORF">niasHS_014147</name>
</gene>